<dbReference type="Pfam" id="PF25944">
    <property type="entry name" value="Beta-barrel_RND"/>
    <property type="match status" value="1"/>
</dbReference>
<organism evidence="7 8">
    <name type="scientific">Legionella hackeliae</name>
    <dbReference type="NCBI Taxonomy" id="449"/>
    <lineage>
        <taxon>Bacteria</taxon>
        <taxon>Pseudomonadati</taxon>
        <taxon>Pseudomonadota</taxon>
        <taxon>Gammaproteobacteria</taxon>
        <taxon>Legionellales</taxon>
        <taxon>Legionellaceae</taxon>
        <taxon>Legionella</taxon>
    </lineage>
</organism>
<dbReference type="EMBL" id="LN681225">
    <property type="protein sequence ID" value="CEK09982.1"/>
    <property type="molecule type" value="Genomic_DNA"/>
</dbReference>
<feature type="domain" description="Multidrug resistance protein MdtA-like C-terminal permuted SH3" evidence="6">
    <location>
        <begin position="310"/>
        <end position="368"/>
    </location>
</feature>
<evidence type="ECO:0000259" key="4">
    <source>
        <dbReference type="Pfam" id="PF25917"/>
    </source>
</evidence>
<dbReference type="GO" id="GO:0005886">
    <property type="term" value="C:plasma membrane"/>
    <property type="evidence" value="ECO:0007669"/>
    <property type="project" value="TreeGrafter"/>
</dbReference>
<dbReference type="GO" id="GO:0030313">
    <property type="term" value="C:cell envelope"/>
    <property type="evidence" value="ECO:0007669"/>
    <property type="project" value="UniProtKB-SubCell"/>
</dbReference>
<reference evidence="8" key="1">
    <citation type="submission" date="2014-09" db="EMBL/GenBank/DDBJ databases">
        <authorList>
            <person name="Gomez-Valero L."/>
        </authorList>
    </citation>
    <scope>NUCLEOTIDE SEQUENCE [LARGE SCALE GENOMIC DNA]</scope>
    <source>
        <strain evidence="8">ATCC35250</strain>
    </source>
</reference>
<dbReference type="KEGG" id="lha:LHA_0907"/>
<dbReference type="Gene3D" id="2.40.50.100">
    <property type="match status" value="1"/>
</dbReference>
<comment type="subcellular location">
    <subcellularLocation>
        <location evidence="1">Cell inner membrane</location>
        <topology evidence="1">Lipid-anchor</topology>
    </subcellularLocation>
</comment>
<name>A0A0A8USB0_LEGHA</name>
<evidence type="ECO:0000259" key="5">
    <source>
        <dbReference type="Pfam" id="PF25944"/>
    </source>
</evidence>
<dbReference type="RefSeq" id="WP_045105424.1">
    <property type="nucleotide sequence ID" value="NZ_LN681225.1"/>
</dbReference>
<keyword evidence="3" id="KW-0812">Transmembrane</keyword>
<feature type="domain" description="Multidrug resistance protein MdtA-like beta-barrel" evidence="5">
    <location>
        <begin position="214"/>
        <end position="304"/>
    </location>
</feature>
<dbReference type="InterPro" id="IPR058626">
    <property type="entry name" value="MdtA-like_b-barrel"/>
</dbReference>
<dbReference type="Gene3D" id="1.10.287.470">
    <property type="entry name" value="Helix hairpin bin"/>
    <property type="match status" value="1"/>
</dbReference>
<proteinExistence type="inferred from homology"/>
<dbReference type="InterPro" id="IPR058627">
    <property type="entry name" value="MdtA-like_C"/>
</dbReference>
<gene>
    <name evidence="7" type="ORF">LHA_0907</name>
</gene>
<dbReference type="GO" id="GO:0022857">
    <property type="term" value="F:transmembrane transporter activity"/>
    <property type="evidence" value="ECO:0007669"/>
    <property type="project" value="InterPro"/>
</dbReference>
<dbReference type="NCBIfam" id="TIGR01730">
    <property type="entry name" value="RND_mfp"/>
    <property type="match status" value="1"/>
</dbReference>
<keyword evidence="8" id="KW-1185">Reference proteome</keyword>
<dbReference type="PANTHER" id="PTHR30158:SF24">
    <property type="entry name" value="HLYD FAMILY SECRETION PROTEIN"/>
    <property type="match status" value="1"/>
</dbReference>
<dbReference type="Proteomes" id="UP000032803">
    <property type="component" value="Chromosome I"/>
</dbReference>
<evidence type="ECO:0000256" key="2">
    <source>
        <dbReference type="ARBA" id="ARBA00009477"/>
    </source>
</evidence>
<dbReference type="Gene3D" id="2.40.420.20">
    <property type="match status" value="1"/>
</dbReference>
<dbReference type="SUPFAM" id="SSF111369">
    <property type="entry name" value="HlyD-like secretion proteins"/>
    <property type="match status" value="1"/>
</dbReference>
<dbReference type="Pfam" id="PF25967">
    <property type="entry name" value="RND-MFP_C"/>
    <property type="match status" value="1"/>
</dbReference>
<evidence type="ECO:0000313" key="7">
    <source>
        <dbReference type="EMBL" id="CEK09982.1"/>
    </source>
</evidence>
<dbReference type="STRING" id="449.LHA_0907"/>
<evidence type="ECO:0000256" key="3">
    <source>
        <dbReference type="SAM" id="Phobius"/>
    </source>
</evidence>
<dbReference type="InterPro" id="IPR006143">
    <property type="entry name" value="RND_pump_MFP"/>
</dbReference>
<keyword evidence="3" id="KW-0472">Membrane</keyword>
<dbReference type="OrthoDB" id="9800613at2"/>
<dbReference type="GO" id="GO:0046677">
    <property type="term" value="P:response to antibiotic"/>
    <property type="evidence" value="ECO:0007669"/>
    <property type="project" value="TreeGrafter"/>
</dbReference>
<evidence type="ECO:0000313" key="8">
    <source>
        <dbReference type="Proteomes" id="UP000032803"/>
    </source>
</evidence>
<evidence type="ECO:0000259" key="6">
    <source>
        <dbReference type="Pfam" id="PF25967"/>
    </source>
</evidence>
<sequence>MNTERHSKIVKISVVGFVIFLILYLFLHHKTSNNADTLPLPVVFVKQPELLEMTEYVTQTGNTVAFNSVDLVARIEGYLDSVKFVDGSYVKEGQELFIIEPQPYLEKLLEAEAQVAIAKAAHTYDQAEYERQKQMYKENATSLKNVEKWRAQADESKAAIAKNVANSKVAAINYSYTHVRAPFDGRIGRHLVDPGNLVGNGKATNLATLEQIDPIYVYFNLNELDLIKLREAAKARGFKPTDINKIPVFVGMQNETNFPHEGKLDFVNTGLNASTGTMEFRALLSNKNHGLLPGLYVQVRIPVTHPHPQLTVPDTAIQYDQIGPYLLTVDKNNYVVTKRVTLGSLNQGRRAILKGLEKDDNVIVDGLQNATPGAQVNSKPQESSNS</sequence>
<feature type="domain" description="Multidrug resistance protein MdtA-like barrel-sandwich hybrid" evidence="4">
    <location>
        <begin position="67"/>
        <end position="208"/>
    </location>
</feature>
<dbReference type="AlphaFoldDB" id="A0A0A8USB0"/>
<protein>
    <submittedName>
        <fullName evidence="7">Uncharacterized protein</fullName>
    </submittedName>
</protein>
<dbReference type="PANTHER" id="PTHR30158">
    <property type="entry name" value="ACRA/E-RELATED COMPONENT OF DRUG EFFLUX TRANSPORTER"/>
    <property type="match status" value="1"/>
</dbReference>
<feature type="transmembrane region" description="Helical" evidence="3">
    <location>
        <begin position="9"/>
        <end position="27"/>
    </location>
</feature>
<evidence type="ECO:0000256" key="1">
    <source>
        <dbReference type="ARBA" id="ARBA00004519"/>
    </source>
</evidence>
<dbReference type="HOGENOM" id="CLU_018816_2_1_6"/>
<dbReference type="Gene3D" id="2.40.30.170">
    <property type="match status" value="1"/>
</dbReference>
<comment type="similarity">
    <text evidence="2">Belongs to the membrane fusion protein (MFP) (TC 8.A.1) family.</text>
</comment>
<dbReference type="Pfam" id="PF25917">
    <property type="entry name" value="BSH_RND"/>
    <property type="match status" value="1"/>
</dbReference>
<dbReference type="InterPro" id="IPR058625">
    <property type="entry name" value="MdtA-like_BSH"/>
</dbReference>
<dbReference type="PATRIC" id="fig|449.7.peg.2992"/>
<accession>A0A0A8USB0</accession>
<keyword evidence="3" id="KW-1133">Transmembrane helix</keyword>